<reference evidence="1" key="1">
    <citation type="submission" date="2016-04" db="EMBL/GenBank/DDBJ databases">
        <authorList>
            <person name="Evans L.H."/>
            <person name="Alamgir A."/>
            <person name="Owens N."/>
            <person name="Weber N.D."/>
            <person name="Virtaneva K."/>
            <person name="Barbian K."/>
            <person name="Babar A."/>
            <person name="Rosenke K."/>
        </authorList>
    </citation>
    <scope>NUCLEOTIDE SEQUENCE</scope>
    <source>
        <strain evidence="1">86</strain>
    </source>
</reference>
<evidence type="ECO:0000313" key="1">
    <source>
        <dbReference type="EMBL" id="SBW07751.1"/>
    </source>
</evidence>
<sequence>MQRVYLFSMPRGNRHYPQQGAVFKEIFPERMQLIY</sequence>
<proteinExistence type="predicted"/>
<organism evidence="1">
    <name type="scientific">uncultured delta proteobacterium</name>
    <dbReference type="NCBI Taxonomy" id="34034"/>
    <lineage>
        <taxon>Bacteria</taxon>
        <taxon>Deltaproteobacteria</taxon>
        <taxon>environmental samples</taxon>
    </lineage>
</organism>
<dbReference type="AlphaFoldDB" id="A0A212K7S7"/>
<gene>
    <name evidence="1" type="ORF">KL86DPRO_30111</name>
</gene>
<protein>
    <submittedName>
        <fullName evidence="1">Uncharacterized protein</fullName>
    </submittedName>
</protein>
<name>A0A212K7S7_9DELT</name>
<accession>A0A212K7S7</accession>
<dbReference type="EMBL" id="FLUQ01000003">
    <property type="protein sequence ID" value="SBW07751.1"/>
    <property type="molecule type" value="Genomic_DNA"/>
</dbReference>